<comment type="caution">
    <text evidence="1">The sequence shown here is derived from an EMBL/GenBank/DDBJ whole genome shotgun (WGS) entry which is preliminary data.</text>
</comment>
<proteinExistence type="predicted"/>
<keyword evidence="2" id="KW-1185">Reference proteome</keyword>
<accession>A0ABW5JJZ2</accession>
<dbReference type="EMBL" id="JBHULI010000024">
    <property type="protein sequence ID" value="MFD2532800.1"/>
    <property type="molecule type" value="Genomic_DNA"/>
</dbReference>
<dbReference type="Proteomes" id="UP001597460">
    <property type="component" value="Unassembled WGS sequence"/>
</dbReference>
<gene>
    <name evidence="1" type="ORF">ACFSVN_10115</name>
</gene>
<organism evidence="1 2">
    <name type="scientific">Gracilimonas halophila</name>
    <dbReference type="NCBI Taxonomy" id="1834464"/>
    <lineage>
        <taxon>Bacteria</taxon>
        <taxon>Pseudomonadati</taxon>
        <taxon>Balneolota</taxon>
        <taxon>Balneolia</taxon>
        <taxon>Balneolales</taxon>
        <taxon>Balneolaceae</taxon>
        <taxon>Gracilimonas</taxon>
    </lineage>
</organism>
<evidence type="ECO:0000313" key="2">
    <source>
        <dbReference type="Proteomes" id="UP001597460"/>
    </source>
</evidence>
<reference evidence="2" key="1">
    <citation type="journal article" date="2019" name="Int. J. Syst. Evol. Microbiol.">
        <title>The Global Catalogue of Microorganisms (GCM) 10K type strain sequencing project: providing services to taxonomists for standard genome sequencing and annotation.</title>
        <authorList>
            <consortium name="The Broad Institute Genomics Platform"/>
            <consortium name="The Broad Institute Genome Sequencing Center for Infectious Disease"/>
            <person name="Wu L."/>
            <person name="Ma J."/>
        </authorList>
    </citation>
    <scope>NUCLEOTIDE SEQUENCE [LARGE SCALE GENOMIC DNA]</scope>
    <source>
        <strain evidence="2">KCTC 52042</strain>
    </source>
</reference>
<evidence type="ECO:0000313" key="1">
    <source>
        <dbReference type="EMBL" id="MFD2532800.1"/>
    </source>
</evidence>
<protein>
    <submittedName>
        <fullName evidence="1">DUF1059 domain-containing protein</fullName>
    </submittedName>
</protein>
<name>A0ABW5JJZ2_9BACT</name>
<sequence length="80" mass="9396">MKTMTCKQLGGACDKEFKAETFAEIAEQSRKHGKEMFKQDDEAHLQAMQEMSEMMNDPEAMKQWMEKKRKEFESLPEETS</sequence>